<gene>
    <name evidence="1" type="ORF">PXEA_LOCUS18231</name>
</gene>
<protein>
    <submittedName>
        <fullName evidence="1">Uncharacterized protein</fullName>
    </submittedName>
</protein>
<dbReference type="EMBL" id="CAAALY010069682">
    <property type="protein sequence ID" value="VEL24791.1"/>
    <property type="molecule type" value="Genomic_DNA"/>
</dbReference>
<dbReference type="AlphaFoldDB" id="A0A3S5CP32"/>
<evidence type="ECO:0000313" key="1">
    <source>
        <dbReference type="EMBL" id="VEL24791.1"/>
    </source>
</evidence>
<sequence>MGKLFFSQGNRKSVSDYEKSHYWSPIRFEHPCPTQVLIARATKAGLASGSGCDKEPNETKMLSHLHRAGWDEIWSIAAAAGKWRISNMDEGSALFRLVK</sequence>
<keyword evidence="2" id="KW-1185">Reference proteome</keyword>
<dbReference type="Proteomes" id="UP000784294">
    <property type="component" value="Unassembled WGS sequence"/>
</dbReference>
<evidence type="ECO:0000313" key="2">
    <source>
        <dbReference type="Proteomes" id="UP000784294"/>
    </source>
</evidence>
<comment type="caution">
    <text evidence="1">The sequence shown here is derived from an EMBL/GenBank/DDBJ whole genome shotgun (WGS) entry which is preliminary data.</text>
</comment>
<proteinExistence type="predicted"/>
<name>A0A3S5CP32_9PLAT</name>
<organism evidence="1 2">
    <name type="scientific">Protopolystoma xenopodis</name>
    <dbReference type="NCBI Taxonomy" id="117903"/>
    <lineage>
        <taxon>Eukaryota</taxon>
        <taxon>Metazoa</taxon>
        <taxon>Spiralia</taxon>
        <taxon>Lophotrochozoa</taxon>
        <taxon>Platyhelminthes</taxon>
        <taxon>Monogenea</taxon>
        <taxon>Polyopisthocotylea</taxon>
        <taxon>Polystomatidea</taxon>
        <taxon>Polystomatidae</taxon>
        <taxon>Protopolystoma</taxon>
    </lineage>
</organism>
<accession>A0A3S5CP32</accession>
<reference evidence="1" key="1">
    <citation type="submission" date="2018-11" db="EMBL/GenBank/DDBJ databases">
        <authorList>
            <consortium name="Pathogen Informatics"/>
        </authorList>
    </citation>
    <scope>NUCLEOTIDE SEQUENCE</scope>
</reference>